<reference evidence="2" key="1">
    <citation type="journal article" date="2017" name="Science">
        <title>Giant viruses with an expanded complement of translation system components.</title>
        <authorList>
            <person name="Schulz F."/>
            <person name="Yutin N."/>
            <person name="Ivanova N.N."/>
            <person name="Ortega D.R."/>
            <person name="Lee T.K."/>
            <person name="Vierheilig J."/>
            <person name="Daims H."/>
            <person name="Horn M."/>
            <person name="Wagner M."/>
            <person name="Jensen G.J."/>
            <person name="Kyrpides N.C."/>
            <person name="Koonin E.V."/>
            <person name="Woyke T."/>
        </authorList>
    </citation>
    <scope>NUCLEOTIDE SEQUENCE</scope>
    <source>
        <strain evidence="2">CTV1</strain>
    </source>
</reference>
<feature type="region of interest" description="Disordered" evidence="1">
    <location>
        <begin position="1"/>
        <end position="32"/>
    </location>
</feature>
<name>A0A1V0S9S6_9VIRU</name>
<gene>
    <name evidence="2" type="ORF">Catovirus_1_512</name>
</gene>
<dbReference type="EMBL" id="KY684083">
    <property type="protein sequence ID" value="ARF08462.1"/>
    <property type="molecule type" value="Genomic_DNA"/>
</dbReference>
<proteinExistence type="predicted"/>
<feature type="compositionally biased region" description="Basic and acidic residues" evidence="1">
    <location>
        <begin position="16"/>
        <end position="32"/>
    </location>
</feature>
<evidence type="ECO:0000313" key="2">
    <source>
        <dbReference type="EMBL" id="ARF08462.1"/>
    </source>
</evidence>
<evidence type="ECO:0000256" key="1">
    <source>
        <dbReference type="SAM" id="MobiDB-lite"/>
    </source>
</evidence>
<accession>A0A1V0S9S6</accession>
<protein>
    <submittedName>
        <fullName evidence="2">Uncharacterized protein</fullName>
    </submittedName>
</protein>
<organism evidence="2">
    <name type="scientific">Catovirus CTV1</name>
    <dbReference type="NCBI Taxonomy" id="1977631"/>
    <lineage>
        <taxon>Viruses</taxon>
        <taxon>Varidnaviria</taxon>
        <taxon>Bamfordvirae</taxon>
        <taxon>Nucleocytoviricota</taxon>
        <taxon>Megaviricetes</taxon>
        <taxon>Imitervirales</taxon>
        <taxon>Mimiviridae</taxon>
        <taxon>Klosneuvirinae</taxon>
        <taxon>Catovirus</taxon>
    </lineage>
</organism>
<sequence>MSQTLNQILKPHNNNKKNEDKDKENDKEINKEKGRIPKEVKYVKERKEVLNRLLTILGINDKNKTFFIHDLENDEVKKGQMLELVNDVKTYFSCSMWVYFAKKNVPNWCTSLAKSILKDMKVKITSVSIRDNETNRVDKKGIKIHL</sequence>